<dbReference type="Pfam" id="PF19295">
    <property type="entry name" value="SufBD_N"/>
    <property type="match status" value="1"/>
</dbReference>
<evidence type="ECO:0000256" key="1">
    <source>
        <dbReference type="ARBA" id="ARBA00043967"/>
    </source>
</evidence>
<dbReference type="AlphaFoldDB" id="A0A9X4N067"/>
<comment type="similarity">
    <text evidence="1">Belongs to the iron-sulfur cluster assembly SufBD family.</text>
</comment>
<dbReference type="InterPro" id="IPR011542">
    <property type="entry name" value="SUF_FeS_clus_asmbl_SufD"/>
</dbReference>
<keyword evidence="5" id="KW-1185">Reference proteome</keyword>
<protein>
    <submittedName>
        <fullName evidence="4">Fe-S cluster assembly protein SufD</fullName>
    </submittedName>
</protein>
<dbReference type="InterPro" id="IPR037284">
    <property type="entry name" value="SUF_FeS_clus_asmbl_SufBD_sf"/>
</dbReference>
<dbReference type="NCBIfam" id="TIGR01981">
    <property type="entry name" value="sufD"/>
    <property type="match status" value="1"/>
</dbReference>
<dbReference type="PANTHER" id="PTHR43575:SF1">
    <property type="entry name" value="PROTEIN ABCI7, CHLOROPLASTIC"/>
    <property type="match status" value="1"/>
</dbReference>
<proteinExistence type="inferred from homology"/>
<dbReference type="PANTHER" id="PTHR43575">
    <property type="entry name" value="PROTEIN ABCI7, CHLOROPLASTIC"/>
    <property type="match status" value="1"/>
</dbReference>
<accession>A0A9X4N067</accession>
<sequence length="438" mass="49600">MKELQEKLISEHILFDRRGSKQPTVMEKLREEAIKNFEQLGFPTTKLEDWKYTNMRSVLKDEYKIFSETKDIPLNYSDIKKYMVHNIDSYNLVFINGVYSSYLSTTTHDEADICVLSSAMRQGKYQPVIENYYNKIADNKEHFVALNTAYTRDGAYIHIPNNVILSRPIQITYFTTGDEKLISHPRNLVVLGDNSSAKIIERHQTLNGLENFSNSVTEIHVSKNAHLDYYKIQNDDFAASLVDSTYSTQERDATSSVHTFSLGGNITRNSLNFIQNGVNCNSILKAITLGEGDQLIDHHTFVEHMSPNCESHELYRTVMNDNSKGVFNGKVLVDADAQKIDAFQQNNNILLSPNAGVDTKPQLEIFADDVKCSHGCTVGQLDDEAMFYLKSRGIPDKEAKAMMLFAFCADVMETIDIPELKNKISVIIAKKLGVDLSF</sequence>
<dbReference type="SUPFAM" id="SSF101960">
    <property type="entry name" value="Stabilizer of iron transporter SufD"/>
    <property type="match status" value="1"/>
</dbReference>
<dbReference type="InterPro" id="IPR045595">
    <property type="entry name" value="SufBD_N"/>
</dbReference>
<gene>
    <name evidence="4" type="primary">sufD</name>
    <name evidence="4" type="ORF">NMK71_11335</name>
</gene>
<dbReference type="EMBL" id="JANCMU010000009">
    <property type="protein sequence ID" value="MDG4947005.1"/>
    <property type="molecule type" value="Genomic_DNA"/>
</dbReference>
<dbReference type="GO" id="GO:0016226">
    <property type="term" value="P:iron-sulfur cluster assembly"/>
    <property type="evidence" value="ECO:0007669"/>
    <property type="project" value="InterPro"/>
</dbReference>
<evidence type="ECO:0000259" key="3">
    <source>
        <dbReference type="Pfam" id="PF19295"/>
    </source>
</evidence>
<comment type="caution">
    <text evidence="4">The sequence shown here is derived from an EMBL/GenBank/DDBJ whole genome shotgun (WGS) entry which is preliminary data.</text>
</comment>
<dbReference type="RefSeq" id="WP_304415712.1">
    <property type="nucleotide sequence ID" value="NZ_JANAIE010000001.1"/>
</dbReference>
<feature type="domain" description="SUF system FeS cluster assembly SufBD core" evidence="2">
    <location>
        <begin position="176"/>
        <end position="407"/>
    </location>
</feature>
<reference evidence="4" key="1">
    <citation type="submission" date="2022-07" db="EMBL/GenBank/DDBJ databases">
        <title>Description and genome-wide analysis of Profundicola chukchiensis gen. nov., sp. nov., marine bacteria isolated from bottom sediments of the Chukchi Sea.</title>
        <authorList>
            <person name="Romanenko L."/>
            <person name="Otstavnykh N."/>
            <person name="Kurilenko V."/>
            <person name="Eremeev V."/>
            <person name="Velansky P."/>
            <person name="Mikhailov V."/>
            <person name="Isaeva M."/>
        </authorList>
    </citation>
    <scope>NUCLEOTIDE SEQUENCE</scope>
    <source>
        <strain evidence="4">KMM 9713</strain>
    </source>
</reference>
<evidence type="ECO:0000259" key="2">
    <source>
        <dbReference type="Pfam" id="PF01458"/>
    </source>
</evidence>
<organism evidence="4 5">
    <name type="scientific">Profundicola chukchiensis</name>
    <dbReference type="NCBI Taxonomy" id="2961959"/>
    <lineage>
        <taxon>Bacteria</taxon>
        <taxon>Pseudomonadati</taxon>
        <taxon>Bacteroidota</taxon>
        <taxon>Flavobacteriia</taxon>
        <taxon>Flavobacteriales</taxon>
        <taxon>Weeksellaceae</taxon>
        <taxon>Profundicola</taxon>
    </lineage>
</organism>
<name>A0A9X4N067_9FLAO</name>
<dbReference type="Pfam" id="PF01458">
    <property type="entry name" value="SUFBD_core"/>
    <property type="match status" value="1"/>
</dbReference>
<evidence type="ECO:0000313" key="5">
    <source>
        <dbReference type="Proteomes" id="UP001152599"/>
    </source>
</evidence>
<evidence type="ECO:0000313" key="4">
    <source>
        <dbReference type="EMBL" id="MDG4947005.1"/>
    </source>
</evidence>
<dbReference type="InterPro" id="IPR055346">
    <property type="entry name" value="Fe-S_cluster_assembly_SufBD"/>
</dbReference>
<feature type="domain" description="SUF system FeS cluster assembly SufBD N-terminal" evidence="3">
    <location>
        <begin position="21"/>
        <end position="171"/>
    </location>
</feature>
<dbReference type="Proteomes" id="UP001152599">
    <property type="component" value="Unassembled WGS sequence"/>
</dbReference>
<dbReference type="InterPro" id="IPR000825">
    <property type="entry name" value="SUF_FeS_clus_asmbl_SufBD_core"/>
</dbReference>